<dbReference type="AlphaFoldDB" id="A0A255ZUS5"/>
<feature type="transmembrane region" description="Helical" evidence="1">
    <location>
        <begin position="33"/>
        <end position="51"/>
    </location>
</feature>
<feature type="transmembrane region" description="Helical" evidence="1">
    <location>
        <begin position="113"/>
        <end position="135"/>
    </location>
</feature>
<comment type="caution">
    <text evidence="2">The sequence shown here is derived from an EMBL/GenBank/DDBJ whole genome shotgun (WGS) entry which is preliminary data.</text>
</comment>
<dbReference type="Proteomes" id="UP000216035">
    <property type="component" value="Unassembled WGS sequence"/>
</dbReference>
<organism evidence="2 3">
    <name type="scientific">Flavobacterium aurantiibacter</name>
    <dbReference type="NCBI Taxonomy" id="2023067"/>
    <lineage>
        <taxon>Bacteria</taxon>
        <taxon>Pseudomonadati</taxon>
        <taxon>Bacteroidota</taxon>
        <taxon>Flavobacteriia</taxon>
        <taxon>Flavobacteriales</taxon>
        <taxon>Flavobacteriaceae</taxon>
        <taxon>Flavobacterium</taxon>
    </lineage>
</organism>
<evidence type="ECO:0008006" key="4">
    <source>
        <dbReference type="Google" id="ProtNLM"/>
    </source>
</evidence>
<reference evidence="2 3" key="1">
    <citation type="submission" date="2017-07" db="EMBL/GenBank/DDBJ databases">
        <title>Flavobacterium cyanobacteriorum sp. nov., isolated from cyanobacterial aggregates in a eutrophic lake.</title>
        <authorList>
            <person name="Cai H."/>
        </authorList>
    </citation>
    <scope>NUCLEOTIDE SEQUENCE [LARGE SCALE GENOMIC DNA]</scope>
    <source>
        <strain evidence="2 3">TH167</strain>
    </source>
</reference>
<keyword evidence="1" id="KW-1133">Transmembrane helix</keyword>
<name>A0A255ZUS5_9FLAO</name>
<keyword evidence="1" id="KW-0472">Membrane</keyword>
<proteinExistence type="predicted"/>
<keyword evidence="1" id="KW-0812">Transmembrane</keyword>
<dbReference type="RefSeq" id="WP_094485949.1">
    <property type="nucleotide sequence ID" value="NZ_NOXX01000184.1"/>
</dbReference>
<protein>
    <recommendedName>
        <fullName evidence="4">DUF4199 domain-containing protein</fullName>
    </recommendedName>
</protein>
<gene>
    <name evidence="2" type="ORF">CHX27_06485</name>
</gene>
<evidence type="ECO:0000313" key="3">
    <source>
        <dbReference type="Proteomes" id="UP000216035"/>
    </source>
</evidence>
<feature type="transmembrane region" description="Helical" evidence="1">
    <location>
        <begin position="7"/>
        <end position="27"/>
    </location>
</feature>
<dbReference type="EMBL" id="NOXX01000184">
    <property type="protein sequence ID" value="OYQ45277.1"/>
    <property type="molecule type" value="Genomic_DNA"/>
</dbReference>
<evidence type="ECO:0000313" key="2">
    <source>
        <dbReference type="EMBL" id="OYQ45277.1"/>
    </source>
</evidence>
<keyword evidence="3" id="KW-1185">Reference proteome</keyword>
<evidence type="ECO:0000256" key="1">
    <source>
        <dbReference type="SAM" id="Phobius"/>
    </source>
</evidence>
<dbReference type="OrthoDB" id="1361176at2"/>
<accession>A0A255ZUS5</accession>
<feature type="transmembrane region" description="Helical" evidence="1">
    <location>
        <begin position="63"/>
        <end position="90"/>
    </location>
</feature>
<sequence>MNTKRVIGNGVLIFLGIGIYFLLMEALGLSREFYLRVLNLFIVIYGVNKTLRENIVSGVRGYNTNLLAAITTSMVGAILSVSALLTYIYFKGGEVYLESLSDAFLFGGGKASIYNYCTGLLFESVATSLIVSFCLMQYWKGKVENINIVD</sequence>